<dbReference type="EMBL" id="FXUG01000001">
    <property type="protein sequence ID" value="SMP44340.1"/>
    <property type="molecule type" value="Genomic_DNA"/>
</dbReference>
<name>A0ABY1PSM0_9BACT</name>
<comment type="caution">
    <text evidence="2">The sequence shown here is derived from an EMBL/GenBank/DDBJ whole genome shotgun (WGS) entry which is preliminary data.</text>
</comment>
<evidence type="ECO:0000313" key="2">
    <source>
        <dbReference type="EMBL" id="SMP44340.1"/>
    </source>
</evidence>
<proteinExistence type="predicted"/>
<feature type="compositionally biased region" description="Polar residues" evidence="1">
    <location>
        <begin position="75"/>
        <end position="93"/>
    </location>
</feature>
<feature type="region of interest" description="Disordered" evidence="1">
    <location>
        <begin position="67"/>
        <end position="100"/>
    </location>
</feature>
<accession>A0ABY1PSM0</accession>
<dbReference type="Proteomes" id="UP001158067">
    <property type="component" value="Unassembled WGS sequence"/>
</dbReference>
<protein>
    <submittedName>
        <fullName evidence="2">Uncharacterized protein</fullName>
    </submittedName>
</protein>
<organism evidence="2 3">
    <name type="scientific">Neorhodopirellula lusitana</name>
    <dbReference type="NCBI Taxonomy" id="445327"/>
    <lineage>
        <taxon>Bacteria</taxon>
        <taxon>Pseudomonadati</taxon>
        <taxon>Planctomycetota</taxon>
        <taxon>Planctomycetia</taxon>
        <taxon>Pirellulales</taxon>
        <taxon>Pirellulaceae</taxon>
        <taxon>Neorhodopirellula</taxon>
    </lineage>
</organism>
<keyword evidence="3" id="KW-1185">Reference proteome</keyword>
<gene>
    <name evidence="2" type="ORF">SAMN06265222_1011123</name>
</gene>
<evidence type="ECO:0000313" key="3">
    <source>
        <dbReference type="Proteomes" id="UP001158067"/>
    </source>
</evidence>
<evidence type="ECO:0000256" key="1">
    <source>
        <dbReference type="SAM" id="MobiDB-lite"/>
    </source>
</evidence>
<sequence>MPEQGTLAGKTEDEITVAVGKKQWRFAFPASYSVRQAIGTDHCLGGIDARCEMRGWGMSCRRRANGFGPAGVSPQMKTESPGQSEPDQSQLVASYSVRGC</sequence>
<reference evidence="2 3" key="1">
    <citation type="submission" date="2017-05" db="EMBL/GenBank/DDBJ databases">
        <authorList>
            <person name="Varghese N."/>
            <person name="Submissions S."/>
        </authorList>
    </citation>
    <scope>NUCLEOTIDE SEQUENCE [LARGE SCALE GENOMIC DNA]</scope>
    <source>
        <strain evidence="2 3">DSM 25457</strain>
    </source>
</reference>